<dbReference type="RefSeq" id="XP_019040723.1">
    <property type="nucleotide sequence ID" value="XM_019180735.1"/>
</dbReference>
<evidence type="ECO:0000259" key="2">
    <source>
        <dbReference type="Pfam" id="PF00561"/>
    </source>
</evidence>
<dbReference type="AlphaFoldDB" id="A0A1E3P7X1"/>
<accession>A0A1E3P7X1</accession>
<dbReference type="PANTHER" id="PTHR42886">
    <property type="entry name" value="RE40534P-RELATED"/>
    <property type="match status" value="1"/>
</dbReference>
<dbReference type="GO" id="GO:0055088">
    <property type="term" value="P:lipid homeostasis"/>
    <property type="evidence" value="ECO:0007669"/>
    <property type="project" value="TreeGrafter"/>
</dbReference>
<dbReference type="GO" id="GO:0042171">
    <property type="term" value="F:lysophosphatidic acid acyltransferase activity"/>
    <property type="evidence" value="ECO:0007669"/>
    <property type="project" value="TreeGrafter"/>
</dbReference>
<dbReference type="Proteomes" id="UP000094112">
    <property type="component" value="Unassembled WGS sequence"/>
</dbReference>
<dbReference type="GO" id="GO:0006654">
    <property type="term" value="P:phosphatidic acid biosynthetic process"/>
    <property type="evidence" value="ECO:0007669"/>
    <property type="project" value="TreeGrafter"/>
</dbReference>
<dbReference type="OrthoDB" id="7457040at2759"/>
<dbReference type="InterPro" id="IPR029058">
    <property type="entry name" value="AB_hydrolase_fold"/>
</dbReference>
<dbReference type="InterPro" id="IPR000073">
    <property type="entry name" value="AB_hydrolase_1"/>
</dbReference>
<dbReference type="SUPFAM" id="SSF53474">
    <property type="entry name" value="alpha/beta-Hydrolases"/>
    <property type="match status" value="1"/>
</dbReference>
<evidence type="ECO:0000313" key="4">
    <source>
        <dbReference type="Proteomes" id="UP000094112"/>
    </source>
</evidence>
<dbReference type="Pfam" id="PF00561">
    <property type="entry name" value="Abhydrolase_1"/>
    <property type="match status" value="1"/>
</dbReference>
<dbReference type="GO" id="GO:0004623">
    <property type="term" value="F:phospholipase A2 activity"/>
    <property type="evidence" value="ECO:0007669"/>
    <property type="project" value="TreeGrafter"/>
</dbReference>
<sequence length="357" mass="41334">YKRSTAPTALPISKILTTKLFPLSINESFQDYIKRKDMDIAQENLLSLLKCHGSVEDFRISKLLKIQIDDDGNYINEFVIYPKNANYSELNHFVLIHGYGAGLGFFLKNFDEISIKKNWCIHSIDLLGYGCSSRPIFNSKTSIEEYFVDTLEKWRISRGIDKMLMCSHSLGAYMSLLYTMKYPKHAQKLLLISPAGIYKPLDLKLNIPVWFNYLWEQNISPFSLVRNTGPFGSLITSGWTSRRFAKLTSREQFFLHKYTYSIFNARGSGEYYMSQILGAGGVPKLPIIEKIDQITCDTTWCYGDEDWMPKEGGLKSIEKIKQNTDFNSEFKVFDNSGHHIYLDNYKQFNEFILEEMD</sequence>
<feature type="domain" description="AB hydrolase-1" evidence="2">
    <location>
        <begin position="91"/>
        <end position="344"/>
    </location>
</feature>
<name>A0A1E3P7X1_WICAA</name>
<dbReference type="EMBL" id="KV454209">
    <property type="protein sequence ID" value="ODQ61516.1"/>
    <property type="molecule type" value="Genomic_DNA"/>
</dbReference>
<dbReference type="GO" id="GO:0035965">
    <property type="term" value="P:cardiolipin acyl-chain remodeling"/>
    <property type="evidence" value="ECO:0007669"/>
    <property type="project" value="TreeGrafter"/>
</dbReference>
<keyword evidence="4" id="KW-1185">Reference proteome</keyword>
<evidence type="ECO:0000313" key="3">
    <source>
        <dbReference type="EMBL" id="ODQ61516.1"/>
    </source>
</evidence>
<evidence type="ECO:0000256" key="1">
    <source>
        <dbReference type="ARBA" id="ARBA00038097"/>
    </source>
</evidence>
<feature type="non-terminal residue" evidence="3">
    <location>
        <position position="1"/>
    </location>
</feature>
<organism evidence="3 4">
    <name type="scientific">Wickerhamomyces anomalus (strain ATCC 58044 / CBS 1984 / NCYC 433 / NRRL Y-366-8)</name>
    <name type="common">Yeast</name>
    <name type="synonym">Hansenula anomala</name>
    <dbReference type="NCBI Taxonomy" id="683960"/>
    <lineage>
        <taxon>Eukaryota</taxon>
        <taxon>Fungi</taxon>
        <taxon>Dikarya</taxon>
        <taxon>Ascomycota</taxon>
        <taxon>Saccharomycotina</taxon>
        <taxon>Saccharomycetes</taxon>
        <taxon>Phaffomycetales</taxon>
        <taxon>Wickerhamomycetaceae</taxon>
        <taxon>Wickerhamomyces</taxon>
    </lineage>
</organism>
<dbReference type="PANTHER" id="PTHR42886:SF29">
    <property type="entry name" value="PUMMELIG, ISOFORM A"/>
    <property type="match status" value="1"/>
</dbReference>
<protein>
    <recommendedName>
        <fullName evidence="2">AB hydrolase-1 domain-containing protein</fullName>
    </recommendedName>
</protein>
<dbReference type="STRING" id="683960.A0A1E3P7X1"/>
<dbReference type="GO" id="GO:0005743">
    <property type="term" value="C:mitochondrial inner membrane"/>
    <property type="evidence" value="ECO:0007669"/>
    <property type="project" value="TreeGrafter"/>
</dbReference>
<gene>
    <name evidence="3" type="ORF">WICANDRAFT_17245</name>
</gene>
<proteinExistence type="inferred from homology"/>
<comment type="similarity">
    <text evidence="1">Belongs to the peptidase S33 family. ABHD4/ABHD5 subfamily.</text>
</comment>
<reference evidence="3 4" key="1">
    <citation type="journal article" date="2016" name="Proc. Natl. Acad. Sci. U.S.A.">
        <title>Comparative genomics of biotechnologically important yeasts.</title>
        <authorList>
            <person name="Riley R."/>
            <person name="Haridas S."/>
            <person name="Wolfe K.H."/>
            <person name="Lopes M.R."/>
            <person name="Hittinger C.T."/>
            <person name="Goeker M."/>
            <person name="Salamov A.A."/>
            <person name="Wisecaver J.H."/>
            <person name="Long T.M."/>
            <person name="Calvey C.H."/>
            <person name="Aerts A.L."/>
            <person name="Barry K.W."/>
            <person name="Choi C."/>
            <person name="Clum A."/>
            <person name="Coughlan A.Y."/>
            <person name="Deshpande S."/>
            <person name="Douglass A.P."/>
            <person name="Hanson S.J."/>
            <person name="Klenk H.-P."/>
            <person name="LaButti K.M."/>
            <person name="Lapidus A."/>
            <person name="Lindquist E.A."/>
            <person name="Lipzen A.M."/>
            <person name="Meier-Kolthoff J.P."/>
            <person name="Ohm R.A."/>
            <person name="Otillar R.P."/>
            <person name="Pangilinan J.L."/>
            <person name="Peng Y."/>
            <person name="Rokas A."/>
            <person name="Rosa C.A."/>
            <person name="Scheuner C."/>
            <person name="Sibirny A.A."/>
            <person name="Slot J.C."/>
            <person name="Stielow J.B."/>
            <person name="Sun H."/>
            <person name="Kurtzman C.P."/>
            <person name="Blackwell M."/>
            <person name="Grigoriev I.V."/>
            <person name="Jeffries T.W."/>
        </authorList>
    </citation>
    <scope>NUCLEOTIDE SEQUENCE [LARGE SCALE GENOMIC DNA]</scope>
    <source>
        <strain evidence="4">ATCC 58044 / CBS 1984 / NCYC 433 / NRRL Y-366-8</strain>
    </source>
</reference>
<dbReference type="Gene3D" id="3.40.50.1820">
    <property type="entry name" value="alpha/beta hydrolase"/>
    <property type="match status" value="1"/>
</dbReference>
<feature type="non-terminal residue" evidence="3">
    <location>
        <position position="357"/>
    </location>
</feature>
<dbReference type="GeneID" id="30197981"/>